<protein>
    <submittedName>
        <fullName evidence="2">Uncharacterized protein</fullName>
    </submittedName>
</protein>
<evidence type="ECO:0000313" key="3">
    <source>
        <dbReference type="Proteomes" id="UP001165136"/>
    </source>
</evidence>
<feature type="compositionally biased region" description="Basic residues" evidence="1">
    <location>
        <begin position="56"/>
        <end position="71"/>
    </location>
</feature>
<gene>
    <name evidence="2" type="ORF">Atai01_35270</name>
</gene>
<evidence type="ECO:0000256" key="1">
    <source>
        <dbReference type="SAM" id="MobiDB-lite"/>
    </source>
</evidence>
<reference evidence="2" key="1">
    <citation type="submission" date="2023-03" db="EMBL/GenBank/DDBJ databases">
        <title>Amycolatopsis taiwanensis NBRC 103393.</title>
        <authorList>
            <person name="Ichikawa N."/>
            <person name="Sato H."/>
            <person name="Tonouchi N."/>
        </authorList>
    </citation>
    <scope>NUCLEOTIDE SEQUENCE</scope>
    <source>
        <strain evidence="2">NBRC 103393</strain>
    </source>
</reference>
<feature type="region of interest" description="Disordered" evidence="1">
    <location>
        <begin position="50"/>
        <end position="89"/>
    </location>
</feature>
<dbReference type="AlphaFoldDB" id="A0A9W6VD49"/>
<proteinExistence type="predicted"/>
<accession>A0A9W6VD49</accession>
<keyword evidence="3" id="KW-1185">Reference proteome</keyword>
<sequence>MWTGEFDAGLVPAARHRYTWRQVTRLLEQAKGALREDLAADEDPVRWHQTADRARGQARHRRFGARPRMRSGLRDNAGRHAPTASHGTR</sequence>
<dbReference type="Proteomes" id="UP001165136">
    <property type="component" value="Unassembled WGS sequence"/>
</dbReference>
<name>A0A9W6VD49_9PSEU</name>
<comment type="caution">
    <text evidence="2">The sequence shown here is derived from an EMBL/GenBank/DDBJ whole genome shotgun (WGS) entry which is preliminary data.</text>
</comment>
<dbReference type="EMBL" id="BSTI01000007">
    <property type="protein sequence ID" value="GLY66908.1"/>
    <property type="molecule type" value="Genomic_DNA"/>
</dbReference>
<evidence type="ECO:0000313" key="2">
    <source>
        <dbReference type="EMBL" id="GLY66908.1"/>
    </source>
</evidence>
<organism evidence="2 3">
    <name type="scientific">Amycolatopsis taiwanensis</name>
    <dbReference type="NCBI Taxonomy" id="342230"/>
    <lineage>
        <taxon>Bacteria</taxon>
        <taxon>Bacillati</taxon>
        <taxon>Actinomycetota</taxon>
        <taxon>Actinomycetes</taxon>
        <taxon>Pseudonocardiales</taxon>
        <taxon>Pseudonocardiaceae</taxon>
        <taxon>Amycolatopsis</taxon>
    </lineage>
</organism>